<dbReference type="CDD" id="cd05233">
    <property type="entry name" value="SDR_c"/>
    <property type="match status" value="1"/>
</dbReference>
<dbReference type="NCBIfam" id="NF004514">
    <property type="entry name" value="PRK05855.1"/>
    <property type="match status" value="1"/>
</dbReference>
<dbReference type="SUPFAM" id="SSF53474">
    <property type="entry name" value="alpha/beta-Hydrolases"/>
    <property type="match status" value="1"/>
</dbReference>
<keyword evidence="5" id="KW-1185">Reference proteome</keyword>
<dbReference type="Gene3D" id="3.40.50.1820">
    <property type="entry name" value="alpha/beta hydrolase"/>
    <property type="match status" value="1"/>
</dbReference>
<dbReference type="PRINTS" id="PR00081">
    <property type="entry name" value="GDHRDH"/>
</dbReference>
<evidence type="ECO:0000313" key="5">
    <source>
        <dbReference type="Proteomes" id="UP000267128"/>
    </source>
</evidence>
<dbReference type="EMBL" id="RJSE01000003">
    <property type="protein sequence ID" value="RNL65499.1"/>
    <property type="molecule type" value="Genomic_DNA"/>
</dbReference>
<keyword evidence="2" id="KW-0560">Oxidoreductase</keyword>
<dbReference type="SUPFAM" id="SSF51735">
    <property type="entry name" value="NAD(P)-binding Rossmann-fold domains"/>
    <property type="match status" value="1"/>
</dbReference>
<dbReference type="PANTHER" id="PTHR43391:SF12">
    <property type="entry name" value="OXIDOREDUCTASE EPHD-RELATED"/>
    <property type="match status" value="1"/>
</dbReference>
<feature type="domain" description="AB hydrolase-1" evidence="3">
    <location>
        <begin position="20"/>
        <end position="131"/>
    </location>
</feature>
<accession>A0A3N0CQ85</accession>
<sequence length="578" mass="62238">MACTDGVRLAAYETGDRGLPTVVAVHGYPDDHTVWDGVVAALAGRFRVVTYDVRGAGASDRPAAKAAYRIEQLVDDLAVVLDLLAPDEAVHLLAHDWGSIQTWDAVGDERFDGRLRSFTSISGPSLDQAGVWLRGSVRHPVASAKQILESFYLGVFQLPRLPELLARAGAITQVIAASSRLRRPDRAPAHVTSRLDAAHGVQLYRANLARLLRPAPRVCRVPVQVLAPTRDLHVSARLQTEAPAPYADTLHTRVVEGNHWVVAQRPHVIARCVEEFAAYADGSAPLSRRTGPVRRNGTFAGQLVVITGGARGIGRATALEFAREGADVVIADINEVAGKEAVAEVEVLGVTATFHPLDVSDAEAWTRFADAVRAEHGVPDVLVNNAGIGMAGAFLDTSAADWEKILGVNLWSVIHGSRLFGAQMVERGEGGRIVNVASAAAFAPNRVMSAYATTKAAVLMLTDCLRAELARDGIGVTAICPGFVDTDISATTRYVGVDDGTQQALRDQAVRSYRRRGYTPERLARHAVRAAAANRPIAAISIETKLLRLVHRLAPPISRFFATIDPTQLDPSTWRRTR</sequence>
<dbReference type="InterPro" id="IPR029058">
    <property type="entry name" value="AB_hydrolase_fold"/>
</dbReference>
<dbReference type="InterPro" id="IPR000073">
    <property type="entry name" value="AB_hydrolase_1"/>
</dbReference>
<comment type="caution">
    <text evidence="4">The sequence shown here is derived from an EMBL/GenBank/DDBJ whole genome shotgun (WGS) entry which is preliminary data.</text>
</comment>
<gene>
    <name evidence="4" type="ORF">EFK50_03640</name>
</gene>
<dbReference type="InterPro" id="IPR002347">
    <property type="entry name" value="SDR_fam"/>
</dbReference>
<comment type="similarity">
    <text evidence="1">Belongs to the short-chain dehydrogenases/reductases (SDR) family.</text>
</comment>
<dbReference type="AlphaFoldDB" id="A0A3N0CQ85"/>
<evidence type="ECO:0000259" key="3">
    <source>
        <dbReference type="Pfam" id="PF00561"/>
    </source>
</evidence>
<dbReference type="Pfam" id="PF00561">
    <property type="entry name" value="Abhydrolase_1"/>
    <property type="match status" value="1"/>
</dbReference>
<dbReference type="Gene3D" id="3.40.50.720">
    <property type="entry name" value="NAD(P)-binding Rossmann-like Domain"/>
    <property type="match status" value="1"/>
</dbReference>
<evidence type="ECO:0000313" key="4">
    <source>
        <dbReference type="EMBL" id="RNL65499.1"/>
    </source>
</evidence>
<dbReference type="Proteomes" id="UP000267128">
    <property type="component" value="Unassembled WGS sequence"/>
</dbReference>
<reference evidence="4 5" key="1">
    <citation type="submission" date="2018-11" db="EMBL/GenBank/DDBJ databases">
        <authorList>
            <person name="Li F."/>
        </authorList>
    </citation>
    <scope>NUCLEOTIDE SEQUENCE [LARGE SCALE GENOMIC DNA]</scope>
    <source>
        <strain evidence="4 5">Gsoil 097</strain>
    </source>
</reference>
<dbReference type="FunFam" id="3.40.50.720:FF:000084">
    <property type="entry name" value="Short-chain dehydrogenase reductase"/>
    <property type="match status" value="1"/>
</dbReference>
<dbReference type="OrthoDB" id="2987348at2"/>
<evidence type="ECO:0000256" key="2">
    <source>
        <dbReference type="ARBA" id="ARBA00023002"/>
    </source>
</evidence>
<dbReference type="PROSITE" id="PS00061">
    <property type="entry name" value="ADH_SHORT"/>
    <property type="match status" value="1"/>
</dbReference>
<dbReference type="Pfam" id="PF00106">
    <property type="entry name" value="adh_short"/>
    <property type="match status" value="1"/>
</dbReference>
<dbReference type="PANTHER" id="PTHR43391">
    <property type="entry name" value="RETINOL DEHYDROGENASE-RELATED"/>
    <property type="match status" value="1"/>
</dbReference>
<name>A0A3N0CQ85_9ACTN</name>
<proteinExistence type="inferred from homology"/>
<dbReference type="GO" id="GO:0016491">
    <property type="term" value="F:oxidoreductase activity"/>
    <property type="evidence" value="ECO:0007669"/>
    <property type="project" value="UniProtKB-KW"/>
</dbReference>
<dbReference type="InterPro" id="IPR020904">
    <property type="entry name" value="Sc_DH/Rdtase_CS"/>
</dbReference>
<organism evidence="4 5">
    <name type="scientific">Nocardioides marmoriginsengisoli</name>
    <dbReference type="NCBI Taxonomy" id="661483"/>
    <lineage>
        <taxon>Bacteria</taxon>
        <taxon>Bacillati</taxon>
        <taxon>Actinomycetota</taxon>
        <taxon>Actinomycetes</taxon>
        <taxon>Propionibacteriales</taxon>
        <taxon>Nocardioidaceae</taxon>
        <taxon>Nocardioides</taxon>
    </lineage>
</organism>
<dbReference type="InterPro" id="IPR036291">
    <property type="entry name" value="NAD(P)-bd_dom_sf"/>
</dbReference>
<dbReference type="PRINTS" id="PR00080">
    <property type="entry name" value="SDRFAMILY"/>
</dbReference>
<protein>
    <submittedName>
        <fullName evidence="4">SDR family oxidoreductase</fullName>
    </submittedName>
</protein>
<evidence type="ECO:0000256" key="1">
    <source>
        <dbReference type="ARBA" id="ARBA00006484"/>
    </source>
</evidence>